<dbReference type="InterPro" id="IPR008948">
    <property type="entry name" value="L-Aspartase-like"/>
</dbReference>
<dbReference type="GO" id="GO:0042450">
    <property type="term" value="P:L-arginine biosynthetic process via ornithine"/>
    <property type="evidence" value="ECO:0007669"/>
    <property type="project" value="InterPro"/>
</dbReference>
<gene>
    <name evidence="6" type="primary">argH_2</name>
    <name evidence="6" type="ORF">KTC_28260</name>
</gene>
<keyword evidence="3" id="KW-0028">Amino-acid biosynthesis</keyword>
<dbReference type="Gene3D" id="1.10.275.10">
    <property type="entry name" value="Fumarase/aspartase (N-terminal domain)"/>
    <property type="match status" value="1"/>
</dbReference>
<sequence length="509" mass="57223">MERQNEAGQGKLTGRIQEGPDTLLHDAVLTPQFQYELRHLLPFYIWIEKALLLEYRRLGLLDAQDITEIGAVLHQISPQTLVADQALNMSDIAFAIEQFVCAHISWTGKQRYWHVDRSRNDLQAGAQLLFARNQLFETVEFLLAVFETAHARAQEHVEVLMPGYTHYQAAQVISPGFYLAAFTEHLLSTLKRLLNVYHDINASPLGAGAMAGQTLAWDREVLAHYLGCERVQRHGLVAVASCAWSLQLAGELAAFCSELSRFATDFIAWGSSAYGFITLPDRLSAISSAMPQKKNFPILERIRGKTAHVSALYVDFLLGQRNTAYTNLVEVSKEAGAFLQTLFSTVQVTLQLFQLFLEHVEFRHEQMEQACKKEFLGGFALANYLTLQYNIPYRTAQVIAGSYIARALERRQEPLKGEPALLEEVGREHGYTVTISRPVLVQFFDPESNLREKRSAGSASPAAVTRLLALQKEEIAAVRTGWRDLKMQVIQAYQRVNELLSLGEQGVIE</sequence>
<proteinExistence type="predicted"/>
<dbReference type="PANTHER" id="PTHR43814">
    <property type="entry name" value="ARGININOSUCCINATE LYASE"/>
    <property type="match status" value="1"/>
</dbReference>
<evidence type="ECO:0000259" key="5">
    <source>
        <dbReference type="Pfam" id="PF00206"/>
    </source>
</evidence>
<dbReference type="Gene3D" id="1.20.200.10">
    <property type="entry name" value="Fumarase/aspartase (Central domain)"/>
    <property type="match status" value="1"/>
</dbReference>
<dbReference type="GO" id="GO:0005829">
    <property type="term" value="C:cytosol"/>
    <property type="evidence" value="ECO:0007669"/>
    <property type="project" value="TreeGrafter"/>
</dbReference>
<dbReference type="PRINTS" id="PR00149">
    <property type="entry name" value="FUMRATELYASE"/>
</dbReference>
<dbReference type="InterPro" id="IPR024083">
    <property type="entry name" value="Fumarase/histidase_N"/>
</dbReference>
<protein>
    <recommendedName>
        <fullName evidence="2">argininosuccinate lyase</fullName>
        <ecNumber evidence="2">4.3.2.1</ecNumber>
    </recommendedName>
</protein>
<dbReference type="AlphaFoldDB" id="A0A455SPE7"/>
<dbReference type="Pfam" id="PF00206">
    <property type="entry name" value="Lyase_1"/>
    <property type="match status" value="1"/>
</dbReference>
<dbReference type="InterPro" id="IPR022761">
    <property type="entry name" value="Fumarate_lyase_N"/>
</dbReference>
<dbReference type="GO" id="GO:0004056">
    <property type="term" value="F:argininosuccinate lyase activity"/>
    <property type="evidence" value="ECO:0007669"/>
    <property type="project" value="UniProtKB-EC"/>
</dbReference>
<dbReference type="SUPFAM" id="SSF48557">
    <property type="entry name" value="L-aspartase-like"/>
    <property type="match status" value="1"/>
</dbReference>
<evidence type="ECO:0000256" key="2">
    <source>
        <dbReference type="ARBA" id="ARBA00012338"/>
    </source>
</evidence>
<keyword evidence="3" id="KW-0055">Arginine biosynthesis</keyword>
<dbReference type="UniPathway" id="UPA00068">
    <property type="reaction ID" value="UER00114"/>
</dbReference>
<evidence type="ECO:0000313" key="6">
    <source>
        <dbReference type="EMBL" id="BBH88075.1"/>
    </source>
</evidence>
<dbReference type="Gene3D" id="1.10.40.30">
    <property type="entry name" value="Fumarase/aspartase (C-terminal domain)"/>
    <property type="match status" value="1"/>
</dbReference>
<evidence type="ECO:0000256" key="4">
    <source>
        <dbReference type="ARBA" id="ARBA00023239"/>
    </source>
</evidence>
<organism evidence="6">
    <name type="scientific">Thermosporothrix sp. COM3</name>
    <dbReference type="NCBI Taxonomy" id="2490863"/>
    <lineage>
        <taxon>Bacteria</taxon>
        <taxon>Bacillati</taxon>
        <taxon>Chloroflexota</taxon>
        <taxon>Ktedonobacteria</taxon>
        <taxon>Ktedonobacterales</taxon>
        <taxon>Thermosporotrichaceae</taxon>
        <taxon>Thermosporothrix</taxon>
    </lineage>
</organism>
<dbReference type="InterPro" id="IPR000362">
    <property type="entry name" value="Fumarate_lyase_fam"/>
</dbReference>
<dbReference type="PANTHER" id="PTHR43814:SF1">
    <property type="entry name" value="ARGININOSUCCINATE LYASE"/>
    <property type="match status" value="1"/>
</dbReference>
<evidence type="ECO:0000256" key="1">
    <source>
        <dbReference type="ARBA" id="ARBA00004941"/>
    </source>
</evidence>
<accession>A0A455SPE7</accession>
<comment type="pathway">
    <text evidence="1">Amino-acid biosynthesis; L-arginine biosynthesis; L-arginine from L-ornithine and carbamoyl phosphate: step 3/3.</text>
</comment>
<reference evidence="6" key="1">
    <citation type="submission" date="2018-12" db="EMBL/GenBank/DDBJ databases">
        <title>Novel natural products biosynthetic potential of the class Ktedonobacteria.</title>
        <authorList>
            <person name="Zheng Y."/>
            <person name="Saitou A."/>
            <person name="Wang C.M."/>
            <person name="Toyoda A."/>
            <person name="Minakuchi Y."/>
            <person name="Sekiguchi Y."/>
            <person name="Ueda K."/>
            <person name="Takano H."/>
            <person name="Sakai Y."/>
            <person name="Yokota A."/>
            <person name="Yabe S."/>
        </authorList>
    </citation>
    <scope>NUCLEOTIDE SEQUENCE</scope>
    <source>
        <strain evidence="6">COM3</strain>
    </source>
</reference>
<feature type="domain" description="Fumarate lyase N-terminal" evidence="5">
    <location>
        <begin position="110"/>
        <end position="309"/>
    </location>
</feature>
<evidence type="ECO:0000256" key="3">
    <source>
        <dbReference type="ARBA" id="ARBA00022571"/>
    </source>
</evidence>
<dbReference type="EC" id="4.3.2.1" evidence="2"/>
<dbReference type="EMBL" id="AP019376">
    <property type="protein sequence ID" value="BBH88075.1"/>
    <property type="molecule type" value="Genomic_DNA"/>
</dbReference>
<dbReference type="InterPro" id="IPR009049">
    <property type="entry name" value="Argininosuccinate_lyase"/>
</dbReference>
<name>A0A455SPE7_9CHLR</name>
<keyword evidence="4 6" id="KW-0456">Lyase</keyword>
<dbReference type="PRINTS" id="PR00145">
    <property type="entry name" value="ARGSUCLYASE"/>
</dbReference>